<dbReference type="RefSeq" id="WP_209556264.1">
    <property type="nucleotide sequence ID" value="NZ_JAEDXU010000002.1"/>
</dbReference>
<dbReference type="EMBL" id="JAEDXU010000002">
    <property type="protein sequence ID" value="MBP1045463.1"/>
    <property type="molecule type" value="Genomic_DNA"/>
</dbReference>
<dbReference type="Proteomes" id="UP000673375">
    <property type="component" value="Unassembled WGS sequence"/>
</dbReference>
<keyword evidence="1" id="KW-1133">Transmembrane helix</keyword>
<evidence type="ECO:0000313" key="2">
    <source>
        <dbReference type="EMBL" id="MBP1045463.1"/>
    </source>
</evidence>
<proteinExistence type="predicted"/>
<evidence type="ECO:0000313" key="3">
    <source>
        <dbReference type="Proteomes" id="UP000673375"/>
    </source>
</evidence>
<sequence>MMNILIIALILFFAGIALLAAGSINYQIRAFYHKKAWNGLTKPYLFAGVPASLLGLLLIFINF</sequence>
<keyword evidence="3" id="KW-1185">Reference proteome</keyword>
<feature type="transmembrane region" description="Helical" evidence="1">
    <location>
        <begin position="44"/>
        <end position="61"/>
    </location>
</feature>
<keyword evidence="1" id="KW-0472">Membrane</keyword>
<reference evidence="2 3" key="1">
    <citation type="submission" date="2020-12" db="EMBL/GenBank/DDBJ databases">
        <title>Vagococcus allomyrinae sp. nov. and Enterococcus lavae sp. nov., isolated from the larvae of Allomyrina dichotoma.</title>
        <authorList>
            <person name="Lee S.D."/>
        </authorList>
    </citation>
    <scope>NUCLEOTIDE SEQUENCE [LARGE SCALE GENOMIC DNA]</scope>
    <source>
        <strain evidence="2 3">BWM-S5</strain>
    </source>
</reference>
<organism evidence="2 3">
    <name type="scientific">Enterococcus larvae</name>
    <dbReference type="NCBI Taxonomy" id="2794352"/>
    <lineage>
        <taxon>Bacteria</taxon>
        <taxon>Bacillati</taxon>
        <taxon>Bacillota</taxon>
        <taxon>Bacilli</taxon>
        <taxon>Lactobacillales</taxon>
        <taxon>Enterococcaceae</taxon>
        <taxon>Enterococcus</taxon>
    </lineage>
</organism>
<protein>
    <submittedName>
        <fullName evidence="2">Uncharacterized protein</fullName>
    </submittedName>
</protein>
<gene>
    <name evidence="2" type="ORF">I6N96_04185</name>
</gene>
<keyword evidence="1" id="KW-0812">Transmembrane</keyword>
<evidence type="ECO:0000256" key="1">
    <source>
        <dbReference type="SAM" id="Phobius"/>
    </source>
</evidence>
<accession>A0ABS4CGA2</accession>
<comment type="caution">
    <text evidence="2">The sequence shown here is derived from an EMBL/GenBank/DDBJ whole genome shotgun (WGS) entry which is preliminary data.</text>
</comment>
<name>A0ABS4CGA2_9ENTE</name>